<name>A0ACB7SEJ8_HYAAI</name>
<proteinExistence type="predicted"/>
<dbReference type="Proteomes" id="UP000821845">
    <property type="component" value="Chromosome 5"/>
</dbReference>
<gene>
    <name evidence="1" type="ORF">HPB50_025471</name>
</gene>
<reference evidence="1" key="1">
    <citation type="submission" date="2020-05" db="EMBL/GenBank/DDBJ databases">
        <title>Large-scale comparative analyses of tick genomes elucidate their genetic diversity and vector capacities.</title>
        <authorList>
            <person name="Jia N."/>
            <person name="Wang J."/>
            <person name="Shi W."/>
            <person name="Du L."/>
            <person name="Sun Y."/>
            <person name="Zhan W."/>
            <person name="Jiang J."/>
            <person name="Wang Q."/>
            <person name="Zhang B."/>
            <person name="Ji P."/>
            <person name="Sakyi L.B."/>
            <person name="Cui X."/>
            <person name="Yuan T."/>
            <person name="Jiang B."/>
            <person name="Yang W."/>
            <person name="Lam T.T.-Y."/>
            <person name="Chang Q."/>
            <person name="Ding S."/>
            <person name="Wang X."/>
            <person name="Zhu J."/>
            <person name="Ruan X."/>
            <person name="Zhao L."/>
            <person name="Wei J."/>
            <person name="Que T."/>
            <person name="Du C."/>
            <person name="Cheng J."/>
            <person name="Dai P."/>
            <person name="Han X."/>
            <person name="Huang E."/>
            <person name="Gao Y."/>
            <person name="Liu J."/>
            <person name="Shao H."/>
            <person name="Ye R."/>
            <person name="Li L."/>
            <person name="Wei W."/>
            <person name="Wang X."/>
            <person name="Wang C."/>
            <person name="Yang T."/>
            <person name="Huo Q."/>
            <person name="Li W."/>
            <person name="Guo W."/>
            <person name="Chen H."/>
            <person name="Zhou L."/>
            <person name="Ni X."/>
            <person name="Tian J."/>
            <person name="Zhou Y."/>
            <person name="Sheng Y."/>
            <person name="Liu T."/>
            <person name="Pan Y."/>
            <person name="Xia L."/>
            <person name="Li J."/>
            <person name="Zhao F."/>
            <person name="Cao W."/>
        </authorList>
    </citation>
    <scope>NUCLEOTIDE SEQUENCE</scope>
    <source>
        <strain evidence="1">Hyas-2018</strain>
    </source>
</reference>
<accession>A0ACB7SEJ8</accession>
<evidence type="ECO:0000313" key="2">
    <source>
        <dbReference type="Proteomes" id="UP000821845"/>
    </source>
</evidence>
<keyword evidence="2" id="KW-1185">Reference proteome</keyword>
<dbReference type="EMBL" id="CM023485">
    <property type="protein sequence ID" value="KAH6931582.1"/>
    <property type="molecule type" value="Genomic_DNA"/>
</dbReference>
<comment type="caution">
    <text evidence="1">The sequence shown here is derived from an EMBL/GenBank/DDBJ whole genome shotgun (WGS) entry which is preliminary data.</text>
</comment>
<organism evidence="1 2">
    <name type="scientific">Hyalomma asiaticum</name>
    <name type="common">Tick</name>
    <dbReference type="NCBI Taxonomy" id="266040"/>
    <lineage>
        <taxon>Eukaryota</taxon>
        <taxon>Metazoa</taxon>
        <taxon>Ecdysozoa</taxon>
        <taxon>Arthropoda</taxon>
        <taxon>Chelicerata</taxon>
        <taxon>Arachnida</taxon>
        <taxon>Acari</taxon>
        <taxon>Parasitiformes</taxon>
        <taxon>Ixodida</taxon>
        <taxon>Ixodoidea</taxon>
        <taxon>Ixodidae</taxon>
        <taxon>Hyalomminae</taxon>
        <taxon>Hyalomma</taxon>
    </lineage>
</organism>
<sequence length="146" mass="15973">MGQKRRRPVCPDSGTETSGVKVGAGEREKGSGSLTSGESWVPQRCRRELALPLRLFSRPRRRSSPAAILLATFPTPDVPDRAAALEVRARSLLRHRNEEYRMKRVSGTAPAGNGTTSETKRISVKTAAVGRSTRVCEKLRAESLMS</sequence>
<protein>
    <submittedName>
        <fullName evidence="1">Uncharacterized protein</fullName>
    </submittedName>
</protein>
<evidence type="ECO:0000313" key="1">
    <source>
        <dbReference type="EMBL" id="KAH6931582.1"/>
    </source>
</evidence>